<evidence type="ECO:0000256" key="2">
    <source>
        <dbReference type="ARBA" id="ARBA00022676"/>
    </source>
</evidence>
<evidence type="ECO:0000259" key="9">
    <source>
        <dbReference type="Pfam" id="PF13581"/>
    </source>
</evidence>
<comment type="subcellular location">
    <subcellularLocation>
        <location evidence="1">Membrane</location>
        <topology evidence="1">Multi-pass membrane protein</topology>
    </subcellularLocation>
</comment>
<evidence type="ECO:0000256" key="7">
    <source>
        <dbReference type="SAM" id="Coils"/>
    </source>
</evidence>
<dbReference type="Gene3D" id="3.90.550.10">
    <property type="entry name" value="Spore Coat Polysaccharide Biosynthesis Protein SpsA, Chain A"/>
    <property type="match status" value="2"/>
</dbReference>
<dbReference type="InterPro" id="IPR029044">
    <property type="entry name" value="Nucleotide-diphossugar_trans"/>
</dbReference>
<dbReference type="InterPro" id="IPR001173">
    <property type="entry name" value="Glyco_trans_2-like"/>
</dbReference>
<evidence type="ECO:0000256" key="5">
    <source>
        <dbReference type="ARBA" id="ARBA00022989"/>
    </source>
</evidence>
<dbReference type="RefSeq" id="WP_006102136.1">
    <property type="nucleotide sequence ID" value="NZ_DS989853.1"/>
</dbReference>
<dbReference type="GO" id="GO:0005886">
    <property type="term" value="C:plasma membrane"/>
    <property type="evidence" value="ECO:0007669"/>
    <property type="project" value="TreeGrafter"/>
</dbReference>
<evidence type="ECO:0000256" key="4">
    <source>
        <dbReference type="ARBA" id="ARBA00022692"/>
    </source>
</evidence>
<dbReference type="HOGENOM" id="CLU_354410_0_0_3"/>
<dbReference type="eggNOG" id="COG1215">
    <property type="taxonomic scope" value="Bacteria"/>
</dbReference>
<feature type="domain" description="Histidine kinase/HSP90-like ATPase" evidence="9">
    <location>
        <begin position="214"/>
        <end position="336"/>
    </location>
</feature>
<feature type="coiled-coil region" evidence="7">
    <location>
        <begin position="165"/>
        <end position="202"/>
    </location>
</feature>
<dbReference type="Proteomes" id="UP000003835">
    <property type="component" value="Unassembled WGS sequence"/>
</dbReference>
<dbReference type="STRING" id="118168.MC7420_3817"/>
<keyword evidence="5 8" id="KW-1133">Transmembrane helix</keyword>
<dbReference type="AlphaFoldDB" id="B4VUN7"/>
<name>B4VUN7_9CYAN</name>
<keyword evidence="6 8" id="KW-0472">Membrane</keyword>
<dbReference type="PANTHER" id="PTHR43867">
    <property type="entry name" value="CELLULOSE SYNTHASE CATALYTIC SUBUNIT A [UDP-FORMING]"/>
    <property type="match status" value="1"/>
</dbReference>
<dbReference type="Pfam" id="PF13632">
    <property type="entry name" value="Glyco_trans_2_3"/>
    <property type="match status" value="1"/>
</dbReference>
<dbReference type="OrthoDB" id="9766299at2"/>
<evidence type="ECO:0000259" key="10">
    <source>
        <dbReference type="Pfam" id="PF13632"/>
    </source>
</evidence>
<keyword evidence="7" id="KW-0175">Coiled coil</keyword>
<gene>
    <name evidence="11" type="ORF">MC7420_3817</name>
</gene>
<accession>B4VUN7</accession>
<dbReference type="EMBL" id="DS989853">
    <property type="protein sequence ID" value="EDX74293.1"/>
    <property type="molecule type" value="Genomic_DNA"/>
</dbReference>
<dbReference type="SUPFAM" id="SSF55874">
    <property type="entry name" value="ATPase domain of HSP90 chaperone/DNA topoisomerase II/histidine kinase"/>
    <property type="match status" value="1"/>
</dbReference>
<keyword evidence="4 8" id="KW-0812">Transmembrane</keyword>
<feature type="transmembrane region" description="Helical" evidence="8">
    <location>
        <begin position="699"/>
        <end position="717"/>
    </location>
</feature>
<reference evidence="11 12" key="1">
    <citation type="submission" date="2008-07" db="EMBL/GenBank/DDBJ databases">
        <authorList>
            <person name="Tandeau de Marsac N."/>
            <person name="Ferriera S."/>
            <person name="Johnson J."/>
            <person name="Kravitz S."/>
            <person name="Beeson K."/>
            <person name="Sutton G."/>
            <person name="Rogers Y.-H."/>
            <person name="Friedman R."/>
            <person name="Frazier M."/>
            <person name="Venter J.C."/>
        </authorList>
    </citation>
    <scope>NUCLEOTIDE SEQUENCE [LARGE SCALE GENOMIC DNA]</scope>
    <source>
        <strain evidence="11 12">PCC 7420</strain>
    </source>
</reference>
<protein>
    <submittedName>
        <fullName evidence="11">Cellulose synthase superfamily</fullName>
    </submittedName>
</protein>
<sequence>MTTSISLLENSSVFLGNIRSRLKERTLLFRYLAEINLIFGAWYLHWRITHSINTNALWLSIPLLLAEIYCYVGGVMFLLGLWRPIVHKVRSLWQLSPPFPPAEFPTVDVFITCYNEPPELVENTTRAALALNYPLTKLSVYVLDDGNSPDLRAMTEKLGLEDLQSPMLQQEAERLDTERSELENRRQQLKNLALEISQAEQFLESFQLTVTTDFNALSQVLSWFEQLRQPRIPNSVWLECQTVLAEGFDNAISHAHKNLPPEMPITLEVSIFTQSIEMRIWDQGTAFDLEGHVLNNPNPVEETAERGRGVNIMYQVADYLSYTHTLDNRNCLLMIKSYSPLSEVEQDCPSYTVTSHLKSLRNWLRVLHPTSPNLSSNLASEIRIVEKAIYQKELELSNLVRCRYIARPKPKGKPHHAKAGNINYAMFSGETSGDFILTLDADHIPKPQFLQRVLPYFYTYNLNTGKYESNQIAFVQTPQAFYNIPPGDPFGHQAHLFYGLIQQAKDGMNSAFYTGTNAVLRREALISVGLQNFADEFAVDQKRLAEFDLVGGVSSNSITEDMNTAMRLHAAGWKSAYHDEELATGLAPDDLSSTLKQKLRWAQGTLQVLLRENPFSKPGLTFWQQLHYFQTMYSYFSGFATVVFLICPIIYFFTGIIPVQAYGDEFAIHFIPAFVLNRLTFIAASWGIPARELWRSEQYAIALFPLFIQAVWSVFTGRPIKFQVTPKQRQSGMYLRLVLPQLTIVIFTILGILWCLYRLAMGELKNPGLYLINGLWAVYSLSLLWVIIRAAVWQPKASRN</sequence>
<evidence type="ECO:0000256" key="8">
    <source>
        <dbReference type="SAM" id="Phobius"/>
    </source>
</evidence>
<feature type="transmembrane region" description="Helical" evidence="8">
    <location>
        <begin position="769"/>
        <end position="792"/>
    </location>
</feature>
<keyword evidence="3" id="KW-0808">Transferase</keyword>
<feature type="transmembrane region" description="Helical" evidence="8">
    <location>
        <begin position="27"/>
        <end position="45"/>
    </location>
</feature>
<dbReference type="Pfam" id="PF13581">
    <property type="entry name" value="HATPase_c_2"/>
    <property type="match status" value="1"/>
</dbReference>
<evidence type="ECO:0000313" key="11">
    <source>
        <dbReference type="EMBL" id="EDX74293.1"/>
    </source>
</evidence>
<dbReference type="eggNOG" id="COG2172">
    <property type="taxonomic scope" value="Bacteria"/>
</dbReference>
<organism evidence="11 12">
    <name type="scientific">Coleofasciculus chthonoplastes PCC 7420</name>
    <dbReference type="NCBI Taxonomy" id="118168"/>
    <lineage>
        <taxon>Bacteria</taxon>
        <taxon>Bacillati</taxon>
        <taxon>Cyanobacteriota</taxon>
        <taxon>Cyanophyceae</taxon>
        <taxon>Coleofasciculales</taxon>
        <taxon>Coleofasciculaceae</taxon>
        <taxon>Coleofasciculus</taxon>
    </lineage>
</organism>
<evidence type="ECO:0000256" key="6">
    <source>
        <dbReference type="ARBA" id="ARBA00023136"/>
    </source>
</evidence>
<dbReference type="PANTHER" id="PTHR43867:SF2">
    <property type="entry name" value="CELLULOSE SYNTHASE CATALYTIC SUBUNIT A [UDP-FORMING]"/>
    <property type="match status" value="1"/>
</dbReference>
<evidence type="ECO:0000313" key="12">
    <source>
        <dbReference type="Proteomes" id="UP000003835"/>
    </source>
</evidence>
<feature type="transmembrane region" description="Helical" evidence="8">
    <location>
        <begin position="633"/>
        <end position="654"/>
    </location>
</feature>
<dbReference type="InterPro" id="IPR050321">
    <property type="entry name" value="Glycosyltr_2/OpgH_subfam"/>
</dbReference>
<feature type="domain" description="Glycosyltransferase 2-like" evidence="10">
    <location>
        <begin position="435"/>
        <end position="652"/>
    </location>
</feature>
<dbReference type="InterPro" id="IPR036890">
    <property type="entry name" value="HATPase_C_sf"/>
</dbReference>
<dbReference type="CDD" id="cd16936">
    <property type="entry name" value="HATPase_RsbW-like"/>
    <property type="match status" value="1"/>
</dbReference>
<evidence type="ECO:0000256" key="1">
    <source>
        <dbReference type="ARBA" id="ARBA00004141"/>
    </source>
</evidence>
<dbReference type="GO" id="GO:0016758">
    <property type="term" value="F:hexosyltransferase activity"/>
    <property type="evidence" value="ECO:0007669"/>
    <property type="project" value="TreeGrafter"/>
</dbReference>
<dbReference type="SUPFAM" id="SSF53448">
    <property type="entry name" value="Nucleotide-diphospho-sugar transferases"/>
    <property type="match status" value="1"/>
</dbReference>
<evidence type="ECO:0000256" key="3">
    <source>
        <dbReference type="ARBA" id="ARBA00022679"/>
    </source>
</evidence>
<proteinExistence type="predicted"/>
<keyword evidence="2" id="KW-0328">Glycosyltransferase</keyword>
<feature type="transmembrane region" description="Helical" evidence="8">
    <location>
        <begin position="737"/>
        <end position="757"/>
    </location>
</feature>
<feature type="transmembrane region" description="Helical" evidence="8">
    <location>
        <begin position="57"/>
        <end position="82"/>
    </location>
</feature>
<feature type="transmembrane region" description="Helical" evidence="8">
    <location>
        <begin position="666"/>
        <end position="687"/>
    </location>
</feature>
<keyword evidence="12" id="KW-1185">Reference proteome</keyword>
<dbReference type="InterPro" id="IPR003594">
    <property type="entry name" value="HATPase_dom"/>
</dbReference>